<protein>
    <submittedName>
        <fullName evidence="7">DUF4071 domain-containing protein</fullName>
    </submittedName>
</protein>
<sequence>LIMDLKAAKNMKAREMACSDVQKVADSLNVNLTTNALDVFYNADVALVDVSITQQQPSLCYHIGVRESMGQTYNIILTHFTEETSELLVKALKPYNKNGRLITFRSRMKQTLKSVQIEASAHSREKFLSDLRKARETQDIAEANRFLDKMRHRLDNPDVLSVDTLYQFMLSYR</sequence>
<evidence type="ECO:0000259" key="6">
    <source>
        <dbReference type="Pfam" id="PF13281"/>
    </source>
</evidence>
<reference evidence="7" key="1">
    <citation type="submission" date="2016-06" db="UniProtKB">
        <authorList>
            <consortium name="WormBaseParasite"/>
        </authorList>
    </citation>
    <scope>IDENTIFICATION</scope>
</reference>
<evidence type="ECO:0000256" key="5">
    <source>
        <dbReference type="ARBA" id="ARBA00022840"/>
    </source>
</evidence>
<dbReference type="GO" id="GO:0004674">
    <property type="term" value="F:protein serine/threonine kinase activity"/>
    <property type="evidence" value="ECO:0007669"/>
    <property type="project" value="UniProtKB-KW"/>
</dbReference>
<evidence type="ECO:0000256" key="2">
    <source>
        <dbReference type="ARBA" id="ARBA00022679"/>
    </source>
</evidence>
<evidence type="ECO:0000256" key="1">
    <source>
        <dbReference type="ARBA" id="ARBA00022527"/>
    </source>
</evidence>
<accession>A0A183ER91</accession>
<organism evidence="7">
    <name type="scientific">Gongylonema pulchrum</name>
    <dbReference type="NCBI Taxonomy" id="637853"/>
    <lineage>
        <taxon>Eukaryota</taxon>
        <taxon>Metazoa</taxon>
        <taxon>Ecdysozoa</taxon>
        <taxon>Nematoda</taxon>
        <taxon>Chromadorea</taxon>
        <taxon>Rhabditida</taxon>
        <taxon>Spirurina</taxon>
        <taxon>Spiruromorpha</taxon>
        <taxon>Spiruroidea</taxon>
        <taxon>Gongylonematidae</taxon>
        <taxon>Gongylonema</taxon>
    </lineage>
</organism>
<dbReference type="GO" id="GO:0005524">
    <property type="term" value="F:ATP binding"/>
    <property type="evidence" value="ECO:0007669"/>
    <property type="project" value="UniProtKB-KW"/>
</dbReference>
<dbReference type="InterPro" id="IPR025136">
    <property type="entry name" value="MAP3K_TRAF-bd"/>
</dbReference>
<dbReference type="WBParaSite" id="GPUH_0002351201-mRNA-1">
    <property type="protein sequence ID" value="GPUH_0002351201-mRNA-1"/>
    <property type="gene ID" value="GPUH_0002351201"/>
</dbReference>
<dbReference type="Pfam" id="PF13281">
    <property type="entry name" value="MAP3K_TRAF_bd"/>
    <property type="match status" value="1"/>
</dbReference>
<dbReference type="PANTHER" id="PTHR11584:SF394">
    <property type="entry name" value="APOPTOTIC SIGNAL-REGULATING KINASE 1, ISOFORM C"/>
    <property type="match status" value="1"/>
</dbReference>
<evidence type="ECO:0000256" key="3">
    <source>
        <dbReference type="ARBA" id="ARBA00022741"/>
    </source>
</evidence>
<name>A0A183ER91_9BILA</name>
<keyword evidence="3" id="KW-0547">Nucleotide-binding</keyword>
<keyword evidence="5" id="KW-0067">ATP-binding</keyword>
<dbReference type="AlphaFoldDB" id="A0A183ER91"/>
<proteinExistence type="predicted"/>
<keyword evidence="1" id="KW-0723">Serine/threonine-protein kinase</keyword>
<keyword evidence="4" id="KW-0418">Kinase</keyword>
<feature type="domain" description="MAP3K TRAFs-binding" evidence="6">
    <location>
        <begin position="94"/>
        <end position="173"/>
    </location>
</feature>
<keyword evidence="2" id="KW-0808">Transferase</keyword>
<evidence type="ECO:0000313" key="7">
    <source>
        <dbReference type="WBParaSite" id="GPUH_0002351201-mRNA-1"/>
    </source>
</evidence>
<dbReference type="PANTHER" id="PTHR11584">
    <property type="entry name" value="SERINE/THREONINE PROTEIN KINASE"/>
    <property type="match status" value="1"/>
</dbReference>
<evidence type="ECO:0000256" key="4">
    <source>
        <dbReference type="ARBA" id="ARBA00022777"/>
    </source>
</evidence>